<feature type="signal peptide" evidence="1">
    <location>
        <begin position="1"/>
        <end position="23"/>
    </location>
</feature>
<dbReference type="Gene3D" id="3.10.50.40">
    <property type="match status" value="1"/>
</dbReference>
<evidence type="ECO:0000313" key="4">
    <source>
        <dbReference type="EMBL" id="CUM91977.1"/>
    </source>
</evidence>
<keyword evidence="3" id="KW-0413">Isomerase</keyword>
<protein>
    <submittedName>
        <fullName evidence="4">PPIC-type PPIASE domain</fullName>
    </submittedName>
    <submittedName>
        <fullName evidence="3">Peptidylprolyl isomerase</fullName>
    </submittedName>
</protein>
<sequence>MKKLAKKLLCLTAVLALTLSLFTGCKSKNEKTLFEYAGQEVTFQEAHVYARIMQYQAEAQYGAYFGDSMWSMQVGTDSKGKKITMQQSVKDSVINQLKQIKVLAAHADDYNVKLTKSEKKQIKESVTAFAKDSTGKKVMKKTEADKDMIQKLYEESTIASKVMQAIIKKANVTVTDDEAKTVKVYKLVFTTKTTDSKTGKEKDMTAAEKKDQLKKAKSALKMIKKGQSISSVAKKFSVNSDNEESYTKGKATLGTKFETAAAKLKKNQVSGVVELDDAYVIIKMLNPNDTTAAASNKSTLLQEKQQAAYEKVYKKWTKDADKKWDDKKSVDQDLWKEVKFKYKATTASTAATTTTTTAAKNTTTAAKNK</sequence>
<organism evidence="4 5">
    <name type="scientific">Anaerostipes hadrus</name>
    <dbReference type="NCBI Taxonomy" id="649756"/>
    <lineage>
        <taxon>Bacteria</taxon>
        <taxon>Bacillati</taxon>
        <taxon>Bacillota</taxon>
        <taxon>Clostridia</taxon>
        <taxon>Lachnospirales</taxon>
        <taxon>Lachnospiraceae</taxon>
        <taxon>Anaerostipes</taxon>
    </lineage>
</organism>
<dbReference type="Proteomes" id="UP000188159">
    <property type="component" value="Chromosome"/>
</dbReference>
<dbReference type="InterPro" id="IPR027304">
    <property type="entry name" value="Trigger_fact/SurA_dom_sf"/>
</dbReference>
<gene>
    <name evidence="3" type="ORF">DO83_08200</name>
    <name evidence="4" type="ORF">ERS852425_01459</name>
</gene>
<dbReference type="RefSeq" id="WP_055258472.1">
    <property type="nucleotide sequence ID" value="NZ_BAABXM010000001.1"/>
</dbReference>
<evidence type="ECO:0000313" key="3">
    <source>
        <dbReference type="EMBL" id="AQP39569.1"/>
    </source>
</evidence>
<feature type="domain" description="PpiC" evidence="2">
    <location>
        <begin position="203"/>
        <end position="284"/>
    </location>
</feature>
<feature type="chain" id="PRO_5038292974" evidence="1">
    <location>
        <begin position="24"/>
        <end position="369"/>
    </location>
</feature>
<evidence type="ECO:0000313" key="5">
    <source>
        <dbReference type="Proteomes" id="UP000095598"/>
    </source>
</evidence>
<evidence type="ECO:0000259" key="2">
    <source>
        <dbReference type="Pfam" id="PF00639"/>
    </source>
</evidence>
<reference evidence="4 5" key="1">
    <citation type="submission" date="2015-09" db="EMBL/GenBank/DDBJ databases">
        <authorList>
            <consortium name="Pathogen Informatics"/>
        </authorList>
    </citation>
    <scope>NUCLEOTIDE SEQUENCE [LARGE SCALE GENOMIC DNA]</scope>
    <source>
        <strain evidence="4 5">2789STDY5608868</strain>
    </source>
</reference>
<accession>A0A173SQB1</accession>
<evidence type="ECO:0000313" key="6">
    <source>
        <dbReference type="Proteomes" id="UP000188159"/>
    </source>
</evidence>
<dbReference type="Proteomes" id="UP000095598">
    <property type="component" value="Unassembled WGS sequence"/>
</dbReference>
<dbReference type="EMBL" id="CYXT01000009">
    <property type="protein sequence ID" value="CUM91977.1"/>
    <property type="molecule type" value="Genomic_DNA"/>
</dbReference>
<reference evidence="3 6" key="2">
    <citation type="journal article" date="2016" name="Sci. Rep.">
        <title>Accelerated dysbiosis of gut microbiota during aggravation of DSS-induced colitis by a butyrate-producing bacterium.</title>
        <authorList>
            <person name="Zhang Q."/>
            <person name="Wu Y."/>
            <person name="Wang J."/>
            <person name="Wu G."/>
            <person name="Long W."/>
            <person name="Xue Z."/>
            <person name="Wang L."/>
            <person name="Zhang X."/>
            <person name="Pang X."/>
            <person name="Zhao Y."/>
            <person name="Zhao L."/>
            <person name="Zhang C."/>
        </authorList>
    </citation>
    <scope>NUCLEOTIDE SEQUENCE [LARGE SCALE GENOMIC DNA]</scope>
    <source>
        <strain evidence="3 6">BPB5</strain>
    </source>
</reference>
<dbReference type="InterPro" id="IPR046357">
    <property type="entry name" value="PPIase_dom_sf"/>
</dbReference>
<evidence type="ECO:0000256" key="1">
    <source>
        <dbReference type="SAM" id="SignalP"/>
    </source>
</evidence>
<keyword evidence="1" id="KW-0732">Signal</keyword>
<dbReference type="SUPFAM" id="SSF54534">
    <property type="entry name" value="FKBP-like"/>
    <property type="match status" value="1"/>
</dbReference>
<name>A0A173SQB1_ANAHA</name>
<dbReference type="AlphaFoldDB" id="A0A173SQB1"/>
<proteinExistence type="predicted"/>
<dbReference type="InterPro" id="IPR000297">
    <property type="entry name" value="PPIase_PpiC"/>
</dbReference>
<dbReference type="PROSITE" id="PS51257">
    <property type="entry name" value="PROKAR_LIPOPROTEIN"/>
    <property type="match status" value="1"/>
</dbReference>
<dbReference type="Pfam" id="PF00639">
    <property type="entry name" value="Rotamase"/>
    <property type="match status" value="1"/>
</dbReference>
<dbReference type="SUPFAM" id="SSF109998">
    <property type="entry name" value="Triger factor/SurA peptide-binding domain-like"/>
    <property type="match status" value="1"/>
</dbReference>
<dbReference type="EMBL" id="CP012098">
    <property type="protein sequence ID" value="AQP39569.1"/>
    <property type="molecule type" value="Genomic_DNA"/>
</dbReference>
<dbReference type="GO" id="GO:0003755">
    <property type="term" value="F:peptidyl-prolyl cis-trans isomerase activity"/>
    <property type="evidence" value="ECO:0007669"/>
    <property type="project" value="InterPro"/>
</dbReference>